<feature type="compositionally biased region" description="Low complexity" evidence="11">
    <location>
        <begin position="103"/>
        <end position="113"/>
    </location>
</feature>
<evidence type="ECO:0000256" key="7">
    <source>
        <dbReference type="ARBA" id="ARBA00023128"/>
    </source>
</evidence>
<evidence type="ECO:0000256" key="12">
    <source>
        <dbReference type="SAM" id="Phobius"/>
    </source>
</evidence>
<sequence>MALGRAGFRLSQSSTTASRLLSAARAAPAHPIQFRSLSSVNLVSVSHRASPEYRIPRPSSLAFSRQNARSYWWSSKPAAAAAATATPDSVQSTISEPVVSASSSSAAIPESPTAAPPTADPLATITDATAPLPPSIDTLPTSLTDVVSVLSTPTGDALGDMAAAGLARWTPPGLVQMLLEQLHVTFSLSWAGAILAAVLLTRAAVLPVLFKVQVNNGRLAKINPELQLHMANAREAKEKGDQVAMTTAVLKAQTLLRENDANPARSMLGPLVQFPLALGFFFGIRGMCALPLESLKTGGLAWFTDLTIPDPYYVLPVLSAGAMLTMMRAVSAETVQTENSAHMLNFFRVITLVSIPVIANLPSGLLVYFCCNGLVLLVQSQLTRLPAVRSYIGLQPLPTAEQVLKTQNDPKLNPGVYDTYVAGLEWYKGVKKNAKKEIARAEAEALEKARREREEKSLRVAAIRQQGVGVRPGVRRRESSEA</sequence>
<dbReference type="CDD" id="cd20069">
    <property type="entry name" value="5TM_Oxa1-like"/>
    <property type="match status" value="1"/>
</dbReference>
<evidence type="ECO:0000256" key="2">
    <source>
        <dbReference type="ARBA" id="ARBA00009877"/>
    </source>
</evidence>
<dbReference type="InterPro" id="IPR028055">
    <property type="entry name" value="YidC/Oxa/ALB_C"/>
</dbReference>
<evidence type="ECO:0000256" key="6">
    <source>
        <dbReference type="ARBA" id="ARBA00022989"/>
    </source>
</evidence>
<evidence type="ECO:0000256" key="11">
    <source>
        <dbReference type="SAM" id="MobiDB-lite"/>
    </source>
</evidence>
<keyword evidence="7" id="KW-0496">Mitochondrion</keyword>
<feature type="domain" description="Membrane insertase YidC/Oxa/ALB C-terminal" evidence="13">
    <location>
        <begin position="190"/>
        <end position="382"/>
    </location>
</feature>
<accession>A0A067MBF3</accession>
<evidence type="ECO:0000256" key="9">
    <source>
        <dbReference type="RuleBase" id="RU003945"/>
    </source>
</evidence>
<dbReference type="PANTHER" id="PTHR12428">
    <property type="entry name" value="OXA1"/>
    <property type="match status" value="1"/>
</dbReference>
<keyword evidence="10" id="KW-0175">Coiled coil</keyword>
<dbReference type="FunCoup" id="A0A067MBF3">
    <property type="interactions" value="343"/>
</dbReference>
<dbReference type="PANTHER" id="PTHR12428:SF66">
    <property type="entry name" value="MITOCHONDRIAL INNER MEMBRANE PROTEIN OXA1L"/>
    <property type="match status" value="1"/>
</dbReference>
<dbReference type="InParanoid" id="A0A067MBF3"/>
<evidence type="ECO:0000256" key="10">
    <source>
        <dbReference type="SAM" id="Coils"/>
    </source>
</evidence>
<dbReference type="AlphaFoldDB" id="A0A067MBF3"/>
<keyword evidence="8 12" id="KW-0472">Membrane</keyword>
<reference evidence="15" key="1">
    <citation type="journal article" date="2014" name="Proc. Natl. Acad. Sci. U.S.A.">
        <title>Extensive sampling of basidiomycete genomes demonstrates inadequacy of the white-rot/brown-rot paradigm for wood decay fungi.</title>
        <authorList>
            <person name="Riley R."/>
            <person name="Salamov A.A."/>
            <person name="Brown D.W."/>
            <person name="Nagy L.G."/>
            <person name="Floudas D."/>
            <person name="Held B.W."/>
            <person name="Levasseur A."/>
            <person name="Lombard V."/>
            <person name="Morin E."/>
            <person name="Otillar R."/>
            <person name="Lindquist E.A."/>
            <person name="Sun H."/>
            <person name="LaButti K.M."/>
            <person name="Schmutz J."/>
            <person name="Jabbour D."/>
            <person name="Luo H."/>
            <person name="Baker S.E."/>
            <person name="Pisabarro A.G."/>
            <person name="Walton J.D."/>
            <person name="Blanchette R.A."/>
            <person name="Henrissat B."/>
            <person name="Martin F."/>
            <person name="Cullen D."/>
            <person name="Hibbett D.S."/>
            <person name="Grigoriev I.V."/>
        </authorList>
    </citation>
    <scope>NUCLEOTIDE SEQUENCE [LARGE SCALE GENOMIC DNA]</scope>
    <source>
        <strain evidence="15">FD-172 SS1</strain>
    </source>
</reference>
<protein>
    <recommendedName>
        <fullName evidence="13">Membrane insertase YidC/Oxa/ALB C-terminal domain-containing protein</fullName>
    </recommendedName>
</protein>
<keyword evidence="6 12" id="KW-1133">Transmembrane helix</keyword>
<feature type="transmembrane region" description="Helical" evidence="12">
    <location>
        <begin position="271"/>
        <end position="292"/>
    </location>
</feature>
<dbReference type="InterPro" id="IPR001708">
    <property type="entry name" value="YidC/ALB3/OXA1/COX18"/>
</dbReference>
<feature type="coiled-coil region" evidence="10">
    <location>
        <begin position="424"/>
        <end position="466"/>
    </location>
</feature>
<keyword evidence="5" id="KW-0809">Transit peptide</keyword>
<evidence type="ECO:0000259" key="13">
    <source>
        <dbReference type="Pfam" id="PF02096"/>
    </source>
</evidence>
<dbReference type="Pfam" id="PF02096">
    <property type="entry name" value="60KD_IMP"/>
    <property type="match status" value="1"/>
</dbReference>
<dbReference type="Proteomes" id="UP000027195">
    <property type="component" value="Unassembled WGS sequence"/>
</dbReference>
<feature type="compositionally biased region" description="Low complexity" evidence="11">
    <location>
        <begin position="120"/>
        <end position="130"/>
    </location>
</feature>
<dbReference type="EMBL" id="KL198084">
    <property type="protein sequence ID" value="KDQ08911.1"/>
    <property type="molecule type" value="Genomic_DNA"/>
</dbReference>
<dbReference type="GO" id="GO:0005743">
    <property type="term" value="C:mitochondrial inner membrane"/>
    <property type="evidence" value="ECO:0007669"/>
    <property type="project" value="UniProtKB-SubCell"/>
</dbReference>
<dbReference type="STRING" id="930990.A0A067MBF3"/>
<gene>
    <name evidence="14" type="ORF">BOTBODRAFT_37444</name>
</gene>
<organism evidence="14 15">
    <name type="scientific">Botryobasidium botryosum (strain FD-172 SS1)</name>
    <dbReference type="NCBI Taxonomy" id="930990"/>
    <lineage>
        <taxon>Eukaryota</taxon>
        <taxon>Fungi</taxon>
        <taxon>Dikarya</taxon>
        <taxon>Basidiomycota</taxon>
        <taxon>Agaricomycotina</taxon>
        <taxon>Agaricomycetes</taxon>
        <taxon>Cantharellales</taxon>
        <taxon>Botryobasidiaceae</taxon>
        <taxon>Botryobasidium</taxon>
    </lineage>
</organism>
<evidence type="ECO:0000256" key="5">
    <source>
        <dbReference type="ARBA" id="ARBA00022946"/>
    </source>
</evidence>
<evidence type="ECO:0000256" key="4">
    <source>
        <dbReference type="ARBA" id="ARBA00022792"/>
    </source>
</evidence>
<comment type="similarity">
    <text evidence="2 9">Belongs to the OXA1/ALB3/YidC family.</text>
</comment>
<proteinExistence type="inferred from homology"/>
<name>A0A067MBF3_BOTB1</name>
<dbReference type="HOGENOM" id="CLU_029282_6_1_1"/>
<keyword evidence="15" id="KW-1185">Reference proteome</keyword>
<comment type="subcellular location">
    <subcellularLocation>
        <location evidence="9">Membrane</location>
        <topology evidence="9">Multi-pass membrane protein</topology>
    </subcellularLocation>
    <subcellularLocation>
        <location evidence="1">Mitochondrion inner membrane</location>
        <topology evidence="1">Multi-pass membrane protein</topology>
    </subcellularLocation>
</comment>
<dbReference type="GO" id="GO:0032977">
    <property type="term" value="F:membrane insertase activity"/>
    <property type="evidence" value="ECO:0007669"/>
    <property type="project" value="InterPro"/>
</dbReference>
<feature type="transmembrane region" description="Helical" evidence="12">
    <location>
        <begin position="342"/>
        <end position="359"/>
    </location>
</feature>
<dbReference type="GO" id="GO:0032979">
    <property type="term" value="P:protein insertion into mitochondrial inner membrane from matrix"/>
    <property type="evidence" value="ECO:0007669"/>
    <property type="project" value="TreeGrafter"/>
</dbReference>
<feature type="region of interest" description="Disordered" evidence="11">
    <location>
        <begin position="103"/>
        <end position="131"/>
    </location>
</feature>
<feature type="transmembrane region" description="Helical" evidence="12">
    <location>
        <begin position="188"/>
        <end position="210"/>
    </location>
</feature>
<evidence type="ECO:0000313" key="15">
    <source>
        <dbReference type="Proteomes" id="UP000027195"/>
    </source>
</evidence>
<feature type="transmembrane region" description="Helical" evidence="12">
    <location>
        <begin position="312"/>
        <end position="330"/>
    </location>
</feature>
<evidence type="ECO:0000256" key="3">
    <source>
        <dbReference type="ARBA" id="ARBA00022692"/>
    </source>
</evidence>
<evidence type="ECO:0000256" key="8">
    <source>
        <dbReference type="ARBA" id="ARBA00023136"/>
    </source>
</evidence>
<dbReference type="OrthoDB" id="2148490at2759"/>
<keyword evidence="4" id="KW-0999">Mitochondrion inner membrane</keyword>
<keyword evidence="3 9" id="KW-0812">Transmembrane</keyword>
<evidence type="ECO:0000313" key="14">
    <source>
        <dbReference type="EMBL" id="KDQ08911.1"/>
    </source>
</evidence>
<evidence type="ECO:0000256" key="1">
    <source>
        <dbReference type="ARBA" id="ARBA00004448"/>
    </source>
</evidence>